<evidence type="ECO:0000256" key="2">
    <source>
        <dbReference type="ARBA" id="ARBA00022490"/>
    </source>
</evidence>
<dbReference type="PROSITE" id="PS00411">
    <property type="entry name" value="KINESIN_MOTOR_1"/>
    <property type="match status" value="1"/>
</dbReference>
<evidence type="ECO:0000256" key="8">
    <source>
        <dbReference type="SAM" id="Coils"/>
    </source>
</evidence>
<dbReference type="CDD" id="cd01372">
    <property type="entry name" value="KISc_KIF4"/>
    <property type="match status" value="1"/>
</dbReference>
<keyword evidence="11" id="KW-1185">Reference proteome</keyword>
<keyword evidence="4 6" id="KW-0067">ATP-binding</keyword>
<dbReference type="Proteomes" id="UP001642464">
    <property type="component" value="Unassembled WGS sequence"/>
</dbReference>
<evidence type="ECO:0000313" key="11">
    <source>
        <dbReference type="Proteomes" id="UP001642464"/>
    </source>
</evidence>
<keyword evidence="6 7" id="KW-0505">Motor protein</keyword>
<feature type="coiled-coil region" evidence="8">
    <location>
        <begin position="364"/>
        <end position="391"/>
    </location>
</feature>
<reference evidence="10 11" key="1">
    <citation type="submission" date="2024-02" db="EMBL/GenBank/DDBJ databases">
        <authorList>
            <person name="Chen Y."/>
            <person name="Shah S."/>
            <person name="Dougan E. K."/>
            <person name="Thang M."/>
            <person name="Chan C."/>
        </authorList>
    </citation>
    <scope>NUCLEOTIDE SEQUENCE [LARGE SCALE GENOMIC DNA]</scope>
</reference>
<feature type="binding site" evidence="6">
    <location>
        <begin position="99"/>
        <end position="106"/>
    </location>
    <ligand>
        <name>ATP</name>
        <dbReference type="ChEBI" id="CHEBI:30616"/>
    </ligand>
</feature>
<accession>A0ABP0MI58</accession>
<evidence type="ECO:0000256" key="7">
    <source>
        <dbReference type="RuleBase" id="RU000394"/>
    </source>
</evidence>
<dbReference type="PRINTS" id="PR00380">
    <property type="entry name" value="KINESINHEAVY"/>
</dbReference>
<dbReference type="Gene3D" id="3.40.850.10">
    <property type="entry name" value="Kinesin motor domain"/>
    <property type="match status" value="1"/>
</dbReference>
<keyword evidence="7" id="KW-0493">Microtubule</keyword>
<comment type="subcellular location">
    <subcellularLocation>
        <location evidence="1">Cytoplasm</location>
    </subcellularLocation>
</comment>
<gene>
    <name evidence="10" type="ORF">SCF082_LOCUS28113</name>
</gene>
<dbReference type="SUPFAM" id="SSF52540">
    <property type="entry name" value="P-loop containing nucleoside triphosphate hydrolases"/>
    <property type="match status" value="1"/>
</dbReference>
<comment type="caution">
    <text evidence="10">The sequence shown here is derived from an EMBL/GenBank/DDBJ whole genome shotgun (WGS) entry which is preliminary data.</text>
</comment>
<feature type="domain" description="Kinesin motor" evidence="9">
    <location>
        <begin position="38"/>
        <end position="356"/>
    </location>
</feature>
<dbReference type="InterPro" id="IPR027417">
    <property type="entry name" value="P-loop_NTPase"/>
</dbReference>
<dbReference type="InterPro" id="IPR001752">
    <property type="entry name" value="Kinesin_motor_dom"/>
</dbReference>
<keyword evidence="3 6" id="KW-0547">Nucleotide-binding</keyword>
<evidence type="ECO:0000256" key="1">
    <source>
        <dbReference type="ARBA" id="ARBA00004496"/>
    </source>
</evidence>
<dbReference type="SMART" id="SM00129">
    <property type="entry name" value="KISc"/>
    <property type="match status" value="1"/>
</dbReference>
<keyword evidence="2" id="KW-0963">Cytoplasm</keyword>
<evidence type="ECO:0000259" key="9">
    <source>
        <dbReference type="PROSITE" id="PS50067"/>
    </source>
</evidence>
<dbReference type="PANTHER" id="PTHR47969:SF15">
    <property type="entry name" value="CHROMOSOME-ASSOCIATED KINESIN KIF4A-RELATED"/>
    <property type="match status" value="1"/>
</dbReference>
<keyword evidence="5 8" id="KW-0175">Coiled coil</keyword>
<dbReference type="PROSITE" id="PS50067">
    <property type="entry name" value="KINESIN_MOTOR_2"/>
    <property type="match status" value="1"/>
</dbReference>
<organism evidence="10 11">
    <name type="scientific">Durusdinium trenchii</name>
    <dbReference type="NCBI Taxonomy" id="1381693"/>
    <lineage>
        <taxon>Eukaryota</taxon>
        <taxon>Sar</taxon>
        <taxon>Alveolata</taxon>
        <taxon>Dinophyceae</taxon>
        <taxon>Suessiales</taxon>
        <taxon>Symbiodiniaceae</taxon>
        <taxon>Durusdinium</taxon>
    </lineage>
</organism>
<dbReference type="EMBL" id="CAXAMM010022079">
    <property type="protein sequence ID" value="CAK9051150.1"/>
    <property type="molecule type" value="Genomic_DNA"/>
</dbReference>
<protein>
    <recommendedName>
        <fullName evidence="7">Kinesin-like protein</fullName>
    </recommendedName>
</protein>
<proteinExistence type="inferred from homology"/>
<evidence type="ECO:0000256" key="5">
    <source>
        <dbReference type="ARBA" id="ARBA00023054"/>
    </source>
</evidence>
<evidence type="ECO:0000256" key="6">
    <source>
        <dbReference type="PROSITE-ProRule" id="PRU00283"/>
    </source>
</evidence>
<dbReference type="PANTHER" id="PTHR47969">
    <property type="entry name" value="CHROMOSOME-ASSOCIATED KINESIN KIF4A-RELATED"/>
    <property type="match status" value="1"/>
</dbReference>
<dbReference type="InterPro" id="IPR019821">
    <property type="entry name" value="Kinesin_motor_CS"/>
</dbReference>
<evidence type="ECO:0000313" key="10">
    <source>
        <dbReference type="EMBL" id="CAK9051150.1"/>
    </source>
</evidence>
<evidence type="ECO:0000256" key="4">
    <source>
        <dbReference type="ARBA" id="ARBA00022840"/>
    </source>
</evidence>
<name>A0ABP0MI58_9DINO</name>
<dbReference type="Pfam" id="PF00225">
    <property type="entry name" value="Kinesin"/>
    <property type="match status" value="1"/>
</dbReference>
<comment type="similarity">
    <text evidence="6 7">Belongs to the TRAFAC class myosin-kinesin ATPase superfamily. Kinesin family.</text>
</comment>
<dbReference type="InterPro" id="IPR027640">
    <property type="entry name" value="Kinesin-like_fam"/>
</dbReference>
<dbReference type="InterPro" id="IPR036961">
    <property type="entry name" value="Kinesin_motor_dom_sf"/>
</dbReference>
<sequence>MGESPPILFFGSKDVFLTTLLGKHLSNVRGLLYWLARNCCSCVTVHPNVNQVVVGTRRAFTFDLVYETDASQLKVYDGCVSQLLEGCMQGYNATVLAYGQTGSGKTHTMGTGPAVGEGTDEEGIVPKVIRNSFQHIEMHKEHIDFKVSCCYLEIYNEDIRDLLQPGGSKGLIAIREAPAGGIKVSGIHAEVCRSAEEMFRCLSDGSVQRTTGATLMNEQSSRSHSIFTLILEQRNRLKCDLGDGCIEDYYVTAKFHLVDLAGSERAKRTGAVGSRFKESVSINSGLLALGNVISALGDPAKRGSHVPYRESKLTRLLQDSLGGNSRTVMIACVSCADIDFEETLNTLKYAHRARNIKNKPVINHDPKQAQLAAMQDEIEALREQLQRANGTNGCAPAAAIGQEETSCNRTSESYSESLAFFSLAVGTRRVKEELSIDRWRICISVDGMASSVHRARPGAVKGTGHWFASQRGYRP</sequence>
<evidence type="ECO:0000256" key="3">
    <source>
        <dbReference type="ARBA" id="ARBA00022741"/>
    </source>
</evidence>